<organism evidence="1">
    <name type="scientific">Jarrellvirus sp</name>
    <dbReference type="NCBI Taxonomy" id="2960496"/>
    <lineage>
        <taxon>Viruses</taxon>
        <taxon>Duplodnaviria</taxon>
        <taxon>Heunggongvirae</taxon>
        <taxon>Uroviricota</taxon>
        <taxon>Caudoviricetes</taxon>
        <taxon>Jarrellvirus</taxon>
    </lineage>
</organism>
<name>A0AAU8HXT2_9CAUD</name>
<reference evidence="1" key="1">
    <citation type="journal article" date="2024" name="bioRxiv">
        <title>The salivary virome during childhood dental caries.</title>
        <authorList>
            <person name="Tang J."/>
            <person name="Baker J.L."/>
        </authorList>
    </citation>
    <scope>NUCLEOTIDE SEQUENCE</scope>
    <source>
        <strain evidence="1">38_unbinned_79</strain>
    </source>
</reference>
<sequence length="118" mass="13379">MKKTEKIIVLRDKNTGDYIQNYKNNEGAFTFSARLTSEIQDAVTNLIDSLEIVENDGQDLKALAQGLGSEILVVEAEYTIKTLDGEEPEDLTEKIEKAKRKHFENFLRGLLSDNDKED</sequence>
<proteinExistence type="predicted"/>
<protein>
    <submittedName>
        <fullName evidence="1">Uncharacterized protein</fullName>
    </submittedName>
</protein>
<evidence type="ECO:0000313" key="1">
    <source>
        <dbReference type="EMBL" id="XCI67269.1"/>
    </source>
</evidence>
<accession>A0AAU8HXT2</accession>
<dbReference type="EMBL" id="PP870178">
    <property type="protein sequence ID" value="XCI67269.1"/>
    <property type="molecule type" value="Genomic_DNA"/>
</dbReference>